<name>A0A1G9YBS1_9SPHI</name>
<protein>
    <submittedName>
        <fullName evidence="1">Uncharacterized protein</fullName>
    </submittedName>
</protein>
<dbReference type="Proteomes" id="UP000183200">
    <property type="component" value="Unassembled WGS sequence"/>
</dbReference>
<evidence type="ECO:0000313" key="1">
    <source>
        <dbReference type="EMBL" id="SDN05981.1"/>
    </source>
</evidence>
<accession>A0A1G9YBS1</accession>
<dbReference type="EMBL" id="FNGY01000006">
    <property type="protein sequence ID" value="SDN05981.1"/>
    <property type="molecule type" value="Genomic_DNA"/>
</dbReference>
<gene>
    <name evidence="1" type="ORF">SAMN05421820_10650</name>
</gene>
<organism evidence="1 2">
    <name type="scientific">Pedobacter steynii</name>
    <dbReference type="NCBI Taxonomy" id="430522"/>
    <lineage>
        <taxon>Bacteria</taxon>
        <taxon>Pseudomonadati</taxon>
        <taxon>Bacteroidota</taxon>
        <taxon>Sphingobacteriia</taxon>
        <taxon>Sphingobacteriales</taxon>
        <taxon>Sphingobacteriaceae</taxon>
        <taxon>Pedobacter</taxon>
    </lineage>
</organism>
<reference evidence="2" key="1">
    <citation type="submission" date="2016-10" db="EMBL/GenBank/DDBJ databases">
        <authorList>
            <person name="Varghese N."/>
            <person name="Submissions S."/>
        </authorList>
    </citation>
    <scope>NUCLEOTIDE SEQUENCE [LARGE SCALE GENOMIC DNA]</scope>
    <source>
        <strain evidence="2">DSM 19110</strain>
    </source>
</reference>
<dbReference type="AlphaFoldDB" id="A0A1G9YBS1"/>
<evidence type="ECO:0000313" key="2">
    <source>
        <dbReference type="Proteomes" id="UP000183200"/>
    </source>
</evidence>
<proteinExistence type="predicted"/>
<keyword evidence="2" id="KW-1185">Reference proteome</keyword>
<sequence length="39" mass="4644">MLGNCYFTEGYKTLGYLTEYEKRFVTIKFVTNLLLIDFV</sequence>